<dbReference type="AlphaFoldDB" id="A0AAD9NQ63"/>
<feature type="transmembrane region" description="Helical" evidence="8">
    <location>
        <begin position="42"/>
        <end position="67"/>
    </location>
</feature>
<evidence type="ECO:0000256" key="7">
    <source>
        <dbReference type="ARBA" id="ARBA00023136"/>
    </source>
</evidence>
<evidence type="ECO:0000256" key="2">
    <source>
        <dbReference type="ARBA" id="ARBA00004687"/>
    </source>
</evidence>
<keyword evidence="7 8" id="KW-0472">Membrane</keyword>
<reference evidence="9" key="1">
    <citation type="journal article" date="2023" name="Mol. Biol. Evol.">
        <title>Third-Generation Sequencing Reveals the Adaptive Role of the Epigenome in Three Deep-Sea Polychaetes.</title>
        <authorList>
            <person name="Perez M."/>
            <person name="Aroh O."/>
            <person name="Sun Y."/>
            <person name="Lan Y."/>
            <person name="Juniper S.K."/>
            <person name="Young C.R."/>
            <person name="Angers B."/>
            <person name="Qian P.Y."/>
        </authorList>
    </citation>
    <scope>NUCLEOTIDE SEQUENCE</scope>
    <source>
        <strain evidence="9">R07B-5</strain>
    </source>
</reference>
<evidence type="ECO:0000256" key="5">
    <source>
        <dbReference type="ARBA" id="ARBA00022824"/>
    </source>
</evidence>
<keyword evidence="3" id="KW-0337">GPI-anchor biosynthesis</keyword>
<keyword evidence="10" id="KW-1185">Reference proteome</keyword>
<evidence type="ECO:0000256" key="3">
    <source>
        <dbReference type="ARBA" id="ARBA00022502"/>
    </source>
</evidence>
<evidence type="ECO:0000313" key="9">
    <source>
        <dbReference type="EMBL" id="KAK2176678.1"/>
    </source>
</evidence>
<sequence>MGKVSLKSVSAFNLLSLSVTLVHMMTGGYLTKYADVIRNPEYAVKTLVVTIAVLTFCGSFIFSWTDLPKWRASSMAKGGVLYLASTAFIHGIAVLYGAPFIESASETFHFSWLLATAAVLPPCALLGTHSDSWLRVFARNSPEPGVESSVHLTTLCSIIGAWLGAFPIPLDWDRPWQVWPRSCVIGTLLGYCVGHLLSAVHLIRQHRQLPKHKKFT</sequence>
<feature type="transmembrane region" description="Helical" evidence="8">
    <location>
        <begin position="12"/>
        <end position="30"/>
    </location>
</feature>
<dbReference type="GO" id="GO:0005789">
    <property type="term" value="C:endoplasmic reticulum membrane"/>
    <property type="evidence" value="ECO:0007669"/>
    <property type="project" value="UniProtKB-SubCell"/>
</dbReference>
<keyword evidence="6 8" id="KW-1133">Transmembrane helix</keyword>
<gene>
    <name evidence="9" type="ORF">NP493_646g00018</name>
</gene>
<dbReference type="Pfam" id="PF06699">
    <property type="entry name" value="PIG-F"/>
    <property type="match status" value="1"/>
</dbReference>
<accession>A0AAD9NQ63</accession>
<protein>
    <recommendedName>
        <fullName evidence="11">Phosphatidylinositol-glycan biosynthesis class F protein</fullName>
    </recommendedName>
</protein>
<organism evidence="9 10">
    <name type="scientific">Ridgeia piscesae</name>
    <name type="common">Tubeworm</name>
    <dbReference type="NCBI Taxonomy" id="27915"/>
    <lineage>
        <taxon>Eukaryota</taxon>
        <taxon>Metazoa</taxon>
        <taxon>Spiralia</taxon>
        <taxon>Lophotrochozoa</taxon>
        <taxon>Annelida</taxon>
        <taxon>Polychaeta</taxon>
        <taxon>Sedentaria</taxon>
        <taxon>Canalipalpata</taxon>
        <taxon>Sabellida</taxon>
        <taxon>Siboglinidae</taxon>
        <taxon>Ridgeia</taxon>
    </lineage>
</organism>
<feature type="transmembrane region" description="Helical" evidence="8">
    <location>
        <begin position="178"/>
        <end position="203"/>
    </location>
</feature>
<keyword evidence="5" id="KW-0256">Endoplasmic reticulum</keyword>
<dbReference type="GO" id="GO:0006506">
    <property type="term" value="P:GPI anchor biosynthetic process"/>
    <property type="evidence" value="ECO:0007669"/>
    <property type="project" value="UniProtKB-KW"/>
</dbReference>
<comment type="subcellular location">
    <subcellularLocation>
        <location evidence="1">Endoplasmic reticulum membrane</location>
        <topology evidence="1">Multi-pass membrane protein</topology>
    </subcellularLocation>
</comment>
<evidence type="ECO:0000256" key="1">
    <source>
        <dbReference type="ARBA" id="ARBA00004477"/>
    </source>
</evidence>
<keyword evidence="4 8" id="KW-0812">Transmembrane</keyword>
<dbReference type="Proteomes" id="UP001209878">
    <property type="component" value="Unassembled WGS sequence"/>
</dbReference>
<dbReference type="InterPro" id="IPR009580">
    <property type="entry name" value="GPI_biosynthesis_protein_Pig-F"/>
</dbReference>
<comment type="caution">
    <text evidence="9">The sequence shown here is derived from an EMBL/GenBank/DDBJ whole genome shotgun (WGS) entry which is preliminary data.</text>
</comment>
<evidence type="ECO:0000256" key="8">
    <source>
        <dbReference type="SAM" id="Phobius"/>
    </source>
</evidence>
<feature type="transmembrane region" description="Helical" evidence="8">
    <location>
        <begin position="149"/>
        <end position="166"/>
    </location>
</feature>
<evidence type="ECO:0000256" key="4">
    <source>
        <dbReference type="ARBA" id="ARBA00022692"/>
    </source>
</evidence>
<comment type="pathway">
    <text evidence="2">Glycolipid biosynthesis; glycosylphosphatidylinositol-anchor biosynthesis.</text>
</comment>
<feature type="transmembrane region" description="Helical" evidence="8">
    <location>
        <begin position="79"/>
        <end position="98"/>
    </location>
</feature>
<proteinExistence type="predicted"/>
<feature type="transmembrane region" description="Helical" evidence="8">
    <location>
        <begin position="110"/>
        <end position="128"/>
    </location>
</feature>
<name>A0AAD9NQ63_RIDPI</name>
<evidence type="ECO:0000256" key="6">
    <source>
        <dbReference type="ARBA" id="ARBA00022989"/>
    </source>
</evidence>
<evidence type="ECO:0008006" key="11">
    <source>
        <dbReference type="Google" id="ProtNLM"/>
    </source>
</evidence>
<dbReference type="EMBL" id="JAODUO010000645">
    <property type="protein sequence ID" value="KAK2176678.1"/>
    <property type="molecule type" value="Genomic_DNA"/>
</dbReference>
<evidence type="ECO:0000313" key="10">
    <source>
        <dbReference type="Proteomes" id="UP001209878"/>
    </source>
</evidence>